<evidence type="ECO:0000313" key="1">
    <source>
        <dbReference type="EMBL" id="CAB4199351.1"/>
    </source>
</evidence>
<name>A0A6J5RZL6_9CAUD</name>
<accession>A0A6J5RZL6</accession>
<organism evidence="1">
    <name type="scientific">uncultured Caudovirales phage</name>
    <dbReference type="NCBI Taxonomy" id="2100421"/>
    <lineage>
        <taxon>Viruses</taxon>
        <taxon>Duplodnaviria</taxon>
        <taxon>Heunggongvirae</taxon>
        <taxon>Uroviricota</taxon>
        <taxon>Caudoviricetes</taxon>
        <taxon>Peduoviridae</taxon>
        <taxon>Maltschvirus</taxon>
        <taxon>Maltschvirus maltsch</taxon>
    </lineage>
</organism>
<proteinExistence type="predicted"/>
<sequence>MENLEEMDLTISTRDDVAAAVEILKDSDKQNLRSFVSHAASAIDAHDLIPKEWVSESAENQIFDESEALLMEAVELTGSVVDVLLIQPGISKNRRRYSEATLRNAVPLFEGARAFAGKGADHNPEERGVRSLVGWYTNARWVENAQHPTDKNKKVSGVAANFHISEAAPWLRSMMADSIKRGKPDLVGFSIVGDGETTLVREARSQFIDVTKINTIESVDVVVNPAAGGMTMRLVASENSLPIGIDWGIINRDEALRLISEGVLLPDELREKRADLYEQLLAEAVSALHAQKENGTVENQAENSVVEVVSEKVGAILTKALVEARLAGVTLPDSAKKRVREAADGKVLDETQIDAIVKAEADYIAELTTPVVTDAAAVVTDMVAPADKVREAVYNILAGKSSQSIKGLYVDLSNDRSFTGKIQEGAVLAEALSSSSFDQILGDSITRRMLDYYNQPGLDAWRKLVTVGSVNDMRTQRRIRFGGYNNLSTVTEGSAYGALTSPTDEEATWAPVKKGGTEVITMEMIVNDDLGAMRDIPRRLGRAAAQTLHEFVFDLLATNPTIYDSVALFHASHGNLGSTALSASSLKAARLQMLKQADMSNSKRLGITPKYLVIPVDLEQDAFTILNSVFLPSGVGVAAPSDANYARTFGLEPVSVPYWTDTNNWYLVASPMDVPTIEVGFLNGKEEPELFVQDQPVNGSMFSNDKITYKVRHIYGGAVLDYRGLQGNVVA</sequence>
<gene>
    <name evidence="1" type="ORF">UFOVP1336_30</name>
</gene>
<reference evidence="1" key="1">
    <citation type="submission" date="2020-05" db="EMBL/GenBank/DDBJ databases">
        <authorList>
            <person name="Chiriac C."/>
            <person name="Salcher M."/>
            <person name="Ghai R."/>
            <person name="Kavagutti S V."/>
        </authorList>
    </citation>
    <scope>NUCLEOTIDE SEQUENCE</scope>
</reference>
<dbReference type="EMBL" id="LR797285">
    <property type="protein sequence ID" value="CAB4199351.1"/>
    <property type="molecule type" value="Genomic_DNA"/>
</dbReference>
<protein>
    <submittedName>
        <fullName evidence="1">Uncharacterized protein</fullName>
    </submittedName>
</protein>
<dbReference type="Pfam" id="PF25209">
    <property type="entry name" value="Phage_capsid_4"/>
    <property type="match status" value="1"/>
</dbReference>